<accession>A0ABD0KD55</accession>
<evidence type="ECO:0000313" key="2">
    <source>
        <dbReference type="EMBL" id="KAK7485049.1"/>
    </source>
</evidence>
<protein>
    <submittedName>
        <fullName evidence="2">Uncharacterized protein</fullName>
    </submittedName>
</protein>
<proteinExistence type="predicted"/>
<name>A0ABD0KD55_9CAEN</name>
<organism evidence="2 3">
    <name type="scientific">Batillaria attramentaria</name>
    <dbReference type="NCBI Taxonomy" id="370345"/>
    <lineage>
        <taxon>Eukaryota</taxon>
        <taxon>Metazoa</taxon>
        <taxon>Spiralia</taxon>
        <taxon>Lophotrochozoa</taxon>
        <taxon>Mollusca</taxon>
        <taxon>Gastropoda</taxon>
        <taxon>Caenogastropoda</taxon>
        <taxon>Sorbeoconcha</taxon>
        <taxon>Cerithioidea</taxon>
        <taxon>Batillariidae</taxon>
        <taxon>Batillaria</taxon>
    </lineage>
</organism>
<dbReference type="EMBL" id="JACVVK020000200">
    <property type="protein sequence ID" value="KAK7485049.1"/>
    <property type="molecule type" value="Genomic_DNA"/>
</dbReference>
<feature type="region of interest" description="Disordered" evidence="1">
    <location>
        <begin position="46"/>
        <end position="83"/>
    </location>
</feature>
<gene>
    <name evidence="2" type="ORF">BaRGS_00023688</name>
</gene>
<keyword evidence="3" id="KW-1185">Reference proteome</keyword>
<sequence>MGSEPKPSQTYDEYWLYEANFLNFRFNDFPDSESGKWMTFPRPRPDLDAAWNRGQTSVQDRPTAGDQVHESGDGSSQPCLRRQTAGHEGDLFLLWSGV</sequence>
<dbReference type="AlphaFoldDB" id="A0ABD0KD55"/>
<comment type="caution">
    <text evidence="2">The sequence shown here is derived from an EMBL/GenBank/DDBJ whole genome shotgun (WGS) entry which is preliminary data.</text>
</comment>
<evidence type="ECO:0000313" key="3">
    <source>
        <dbReference type="Proteomes" id="UP001519460"/>
    </source>
</evidence>
<dbReference type="Proteomes" id="UP001519460">
    <property type="component" value="Unassembled WGS sequence"/>
</dbReference>
<reference evidence="2 3" key="1">
    <citation type="journal article" date="2023" name="Sci. Data">
        <title>Genome assembly of the Korean intertidal mud-creeper Batillaria attramentaria.</title>
        <authorList>
            <person name="Patra A.K."/>
            <person name="Ho P.T."/>
            <person name="Jun S."/>
            <person name="Lee S.J."/>
            <person name="Kim Y."/>
            <person name="Won Y.J."/>
        </authorList>
    </citation>
    <scope>NUCLEOTIDE SEQUENCE [LARGE SCALE GENOMIC DNA]</scope>
    <source>
        <strain evidence="2">Wonlab-2016</strain>
    </source>
</reference>
<evidence type="ECO:0000256" key="1">
    <source>
        <dbReference type="SAM" id="MobiDB-lite"/>
    </source>
</evidence>